<dbReference type="AlphaFoldDB" id="B9R901"/>
<protein>
    <submittedName>
        <fullName evidence="3">Uncharacterized protein</fullName>
    </submittedName>
</protein>
<feature type="compositionally biased region" description="Polar residues" evidence="2">
    <location>
        <begin position="510"/>
        <end position="523"/>
    </location>
</feature>
<keyword evidence="4" id="KW-1185">Reference proteome</keyword>
<reference evidence="4" key="1">
    <citation type="journal article" date="2010" name="Nat. Biotechnol.">
        <title>Draft genome sequence of the oilseed species Ricinus communis.</title>
        <authorList>
            <person name="Chan A.P."/>
            <person name="Crabtree J."/>
            <person name="Zhao Q."/>
            <person name="Lorenzi H."/>
            <person name="Orvis J."/>
            <person name="Puiu D."/>
            <person name="Melake-Berhan A."/>
            <person name="Jones K.M."/>
            <person name="Redman J."/>
            <person name="Chen G."/>
            <person name="Cahoon E.B."/>
            <person name="Gedil M."/>
            <person name="Stanke M."/>
            <person name="Haas B.J."/>
            <person name="Wortman J.R."/>
            <person name="Fraser-Liggett C.M."/>
            <person name="Ravel J."/>
            <person name="Rabinowicz P.D."/>
        </authorList>
    </citation>
    <scope>NUCLEOTIDE SEQUENCE [LARGE SCALE GENOMIC DNA]</scope>
    <source>
        <strain evidence="4">cv. Hale</strain>
    </source>
</reference>
<dbReference type="PANTHER" id="PTHR34778:SF2">
    <property type="entry name" value="OS02G0580700 PROTEIN"/>
    <property type="match status" value="1"/>
</dbReference>
<name>B9R901_RICCO</name>
<proteinExistence type="predicted"/>
<dbReference type="eggNOG" id="ENOG502QRQ3">
    <property type="taxonomic scope" value="Eukaryota"/>
</dbReference>
<feature type="coiled-coil region" evidence="1">
    <location>
        <begin position="22"/>
        <end position="113"/>
    </location>
</feature>
<dbReference type="STRING" id="3988.B9R901"/>
<feature type="region of interest" description="Disordered" evidence="2">
    <location>
        <begin position="490"/>
        <end position="527"/>
    </location>
</feature>
<accession>B9R901</accession>
<feature type="region of interest" description="Disordered" evidence="2">
    <location>
        <begin position="370"/>
        <end position="390"/>
    </location>
</feature>
<dbReference type="InParanoid" id="B9R901"/>
<dbReference type="OMA" id="CYGANDS"/>
<gene>
    <name evidence="3" type="ORF">RCOM_1512850</name>
</gene>
<feature type="compositionally biased region" description="Polar residues" evidence="2">
    <location>
        <begin position="490"/>
        <end position="499"/>
    </location>
</feature>
<organism evidence="3 4">
    <name type="scientific">Ricinus communis</name>
    <name type="common">Castor bean</name>
    <dbReference type="NCBI Taxonomy" id="3988"/>
    <lineage>
        <taxon>Eukaryota</taxon>
        <taxon>Viridiplantae</taxon>
        <taxon>Streptophyta</taxon>
        <taxon>Embryophyta</taxon>
        <taxon>Tracheophyta</taxon>
        <taxon>Spermatophyta</taxon>
        <taxon>Magnoliopsida</taxon>
        <taxon>eudicotyledons</taxon>
        <taxon>Gunneridae</taxon>
        <taxon>Pentapetalae</taxon>
        <taxon>rosids</taxon>
        <taxon>fabids</taxon>
        <taxon>Malpighiales</taxon>
        <taxon>Euphorbiaceae</taxon>
        <taxon>Acalyphoideae</taxon>
        <taxon>Acalypheae</taxon>
        <taxon>Ricinus</taxon>
    </lineage>
</organism>
<evidence type="ECO:0000256" key="2">
    <source>
        <dbReference type="SAM" id="MobiDB-lite"/>
    </source>
</evidence>
<dbReference type="EMBL" id="EQ973773">
    <property type="protein sequence ID" value="EEF52078.1"/>
    <property type="molecule type" value="Genomic_DNA"/>
</dbReference>
<dbReference type="FunCoup" id="B9R901">
    <property type="interactions" value="154"/>
</dbReference>
<evidence type="ECO:0000313" key="3">
    <source>
        <dbReference type="EMBL" id="EEF52078.1"/>
    </source>
</evidence>
<feature type="region of interest" description="Disordered" evidence="2">
    <location>
        <begin position="275"/>
        <end position="298"/>
    </location>
</feature>
<keyword evidence="1" id="KW-0175">Coiled coil</keyword>
<sequence length="559" mass="62950">MADSEKLTALKKAYADIILNSAKEAAARIMVSERKAQRYQRELFAAKDEALRMLLRLKQMLDSKVSEAEMASLNQQRRIEELEAQLGEAEDIVKDLRSELRELQDELEKVANSQMRPLEEQNPEGERTTLVTAFEENRLSTSGSVIPSGPASQSDPVITLETKNLTLNGTCAGTRLYSEGDCRKDNCFVCNPDFASIVMRSKEPELYRNGCTQRIRAFERSLLGGNLSLSGQDDDVKNQVFIIEDKEDKDIRKQLTAKVDRICDVEKIPGLVKGNSIRKKRRKNPSVSGQADGIKNQKSIREETKDKYIFTCLPVKADSCCHGGYIPRSLKRKRAARYRRHREYRSFLHEAVDNNVQTAEDSRKIDYISLKDPQPPVLPKSPSDTNEKVNQSGSFEVIGREAEFGRTCSFQNISNNDSFPIDELQLAGRDAGTAECSEFPASRNDFQIASVLPSNSHLKEPGTIVAVSPHPQPLFKYTFQRKRKKEFLSSSDGETSFGNHTLKKKMGEKQSGSLESDNSSLIAESSRDDRRLAQVARQIMLNLEIEDLATIDCPCRIPW</sequence>
<evidence type="ECO:0000256" key="1">
    <source>
        <dbReference type="SAM" id="Coils"/>
    </source>
</evidence>
<dbReference type="Proteomes" id="UP000008311">
    <property type="component" value="Unassembled WGS sequence"/>
</dbReference>
<evidence type="ECO:0000313" key="4">
    <source>
        <dbReference type="Proteomes" id="UP000008311"/>
    </source>
</evidence>
<dbReference type="OrthoDB" id="657513at2759"/>
<dbReference type="PANTHER" id="PTHR34778">
    <property type="entry name" value="OS02G0580700 PROTEIN"/>
    <property type="match status" value="1"/>
</dbReference>